<accession>A0A1M6CPL8</accession>
<dbReference type="EMBL" id="FQYX01000004">
    <property type="protein sequence ID" value="SHI62947.1"/>
    <property type="molecule type" value="Genomic_DNA"/>
</dbReference>
<evidence type="ECO:0000313" key="1">
    <source>
        <dbReference type="EMBL" id="SHI62947.1"/>
    </source>
</evidence>
<dbReference type="RefSeq" id="WP_072763259.1">
    <property type="nucleotide sequence ID" value="NZ_FQYX01000004.1"/>
</dbReference>
<dbReference type="AlphaFoldDB" id="A0A1M6CPL8"/>
<sequence>MPNYKYLGLMALTLFLVSCGPEEKKAQEIVHHIPSPEGSSNFLPYLFSNSDQAILSWVHTVNDSTTQLKYSYLYNDEWQAPKEIIKGSDWFVNWADFPLIAENKGNLISHILQKSSAGTYSYDITLNLLPKGDDEWKTGLPLHTDGTKTEHGFVSAIPFKDDEFFMTWLDGRNTGKAAKGHDHGHGGGAMSIRAAVVSPTGTLSEEALVDARTCDCCGTTSAITSNGPVVLYRDRTEDETRDISISRFVHGAWTSPTPVHRDGWEIKGCPVNGPKSDAIDNTLVAAWFTAAKNQPVVKVAFSADGGENFNAPFVINEHAAIGRVDVVMVDAENAIASWMESVGDGAQLKAVRIHISGKLSTPIVICQIDASRKAGFPQMELVKDKVYFAWTAVRDDTPRVQTAFVHLENF</sequence>
<organism evidence="1 2">
    <name type="scientific">Arenibacter nanhaiticus</name>
    <dbReference type="NCBI Taxonomy" id="558155"/>
    <lineage>
        <taxon>Bacteria</taxon>
        <taxon>Pseudomonadati</taxon>
        <taxon>Bacteroidota</taxon>
        <taxon>Flavobacteriia</taxon>
        <taxon>Flavobacteriales</taxon>
        <taxon>Flavobacteriaceae</taxon>
        <taxon>Arenibacter</taxon>
    </lineage>
</organism>
<dbReference type="PROSITE" id="PS51257">
    <property type="entry name" value="PROKAR_LIPOPROTEIN"/>
    <property type="match status" value="1"/>
</dbReference>
<evidence type="ECO:0008006" key="3">
    <source>
        <dbReference type="Google" id="ProtNLM"/>
    </source>
</evidence>
<dbReference type="Proteomes" id="UP000184231">
    <property type="component" value="Unassembled WGS sequence"/>
</dbReference>
<dbReference type="OrthoDB" id="9764969at2"/>
<evidence type="ECO:0000313" key="2">
    <source>
        <dbReference type="Proteomes" id="UP000184231"/>
    </source>
</evidence>
<proteinExistence type="predicted"/>
<name>A0A1M6CPL8_9FLAO</name>
<protein>
    <recommendedName>
        <fullName evidence="3">BNR repeat-like domain-containing protein</fullName>
    </recommendedName>
</protein>
<gene>
    <name evidence="1" type="ORF">SAMN04487911_10411</name>
</gene>
<keyword evidence="2" id="KW-1185">Reference proteome</keyword>
<dbReference type="STRING" id="558155.SAMN04487911_10411"/>
<reference evidence="1 2" key="1">
    <citation type="submission" date="2016-11" db="EMBL/GenBank/DDBJ databases">
        <authorList>
            <person name="Jaros S."/>
            <person name="Januszkiewicz K."/>
            <person name="Wedrychowicz H."/>
        </authorList>
    </citation>
    <scope>NUCLEOTIDE SEQUENCE [LARGE SCALE GENOMIC DNA]</scope>
    <source>
        <strain evidence="1 2">CGMCC 1.8863</strain>
    </source>
</reference>